<keyword evidence="14" id="KW-0675">Receptor</keyword>
<dbReference type="Pfam" id="PF07715">
    <property type="entry name" value="Plug"/>
    <property type="match status" value="1"/>
</dbReference>
<evidence type="ECO:0000256" key="6">
    <source>
        <dbReference type="ARBA" id="ARBA00023136"/>
    </source>
</evidence>
<dbReference type="Gene3D" id="2.40.170.20">
    <property type="entry name" value="TonB-dependent receptor, beta-barrel domain"/>
    <property type="match status" value="1"/>
</dbReference>
<comment type="caution">
    <text evidence="14">The sequence shown here is derived from an EMBL/GenBank/DDBJ whole genome shotgun (WGS) entry which is preliminary data.</text>
</comment>
<evidence type="ECO:0000256" key="8">
    <source>
        <dbReference type="PROSITE-ProRule" id="PRU01360"/>
    </source>
</evidence>
<dbReference type="Gene3D" id="2.60.40.1120">
    <property type="entry name" value="Carboxypeptidase-like, regulatory domain"/>
    <property type="match status" value="1"/>
</dbReference>
<dbReference type="InterPro" id="IPR023997">
    <property type="entry name" value="TonB-dep_OMP_SusC/RagA_CS"/>
</dbReference>
<dbReference type="Proteomes" id="UP000321456">
    <property type="component" value="Unassembled WGS sequence"/>
</dbReference>
<dbReference type="Pfam" id="PF00593">
    <property type="entry name" value="TonB_dep_Rec_b-barrel"/>
    <property type="match status" value="1"/>
</dbReference>
<feature type="chain" id="PRO_5023105163" evidence="11">
    <location>
        <begin position="32"/>
        <end position="1037"/>
    </location>
</feature>
<dbReference type="NCBIfam" id="TIGR04056">
    <property type="entry name" value="OMP_RagA_SusC"/>
    <property type="match status" value="1"/>
</dbReference>
<keyword evidence="4 8" id="KW-0812">Transmembrane</keyword>
<dbReference type="InterPro" id="IPR023996">
    <property type="entry name" value="TonB-dep_OMP_SusC/RagA"/>
</dbReference>
<evidence type="ECO:0000256" key="9">
    <source>
        <dbReference type="RuleBase" id="RU003357"/>
    </source>
</evidence>
<evidence type="ECO:0000313" key="15">
    <source>
        <dbReference type="Proteomes" id="UP000321456"/>
    </source>
</evidence>
<feature type="compositionally biased region" description="Polar residues" evidence="10">
    <location>
        <begin position="914"/>
        <end position="926"/>
    </location>
</feature>
<dbReference type="Gene3D" id="2.170.130.10">
    <property type="entry name" value="TonB-dependent receptor, plug domain"/>
    <property type="match status" value="1"/>
</dbReference>
<keyword evidence="2 8" id="KW-0813">Transport</keyword>
<dbReference type="InterPro" id="IPR039426">
    <property type="entry name" value="TonB-dep_rcpt-like"/>
</dbReference>
<keyword evidence="7 8" id="KW-0998">Cell outer membrane</keyword>
<evidence type="ECO:0000256" key="7">
    <source>
        <dbReference type="ARBA" id="ARBA00023237"/>
    </source>
</evidence>
<evidence type="ECO:0000259" key="13">
    <source>
        <dbReference type="Pfam" id="PF07715"/>
    </source>
</evidence>
<comment type="subcellular location">
    <subcellularLocation>
        <location evidence="1 8">Cell outer membrane</location>
        <topology evidence="1 8">Multi-pass membrane protein</topology>
    </subcellularLocation>
</comment>
<dbReference type="SUPFAM" id="SSF56935">
    <property type="entry name" value="Porins"/>
    <property type="match status" value="1"/>
</dbReference>
<evidence type="ECO:0000256" key="10">
    <source>
        <dbReference type="SAM" id="MobiDB-lite"/>
    </source>
</evidence>
<keyword evidence="11" id="KW-0732">Signal</keyword>
<feature type="signal peptide" evidence="11">
    <location>
        <begin position="1"/>
        <end position="31"/>
    </location>
</feature>
<dbReference type="Pfam" id="PF13715">
    <property type="entry name" value="CarbopepD_reg_2"/>
    <property type="match status" value="1"/>
</dbReference>
<feature type="domain" description="TonB-dependent receptor-like beta-barrel" evidence="12">
    <location>
        <begin position="390"/>
        <end position="987"/>
    </location>
</feature>
<dbReference type="GO" id="GO:0009279">
    <property type="term" value="C:cell outer membrane"/>
    <property type="evidence" value="ECO:0007669"/>
    <property type="project" value="UniProtKB-SubCell"/>
</dbReference>
<proteinExistence type="inferred from homology"/>
<dbReference type="InterPro" id="IPR037066">
    <property type="entry name" value="Plug_dom_sf"/>
</dbReference>
<evidence type="ECO:0000256" key="2">
    <source>
        <dbReference type="ARBA" id="ARBA00022448"/>
    </source>
</evidence>
<feature type="domain" description="TonB-dependent receptor plug" evidence="13">
    <location>
        <begin position="123"/>
        <end position="245"/>
    </location>
</feature>
<evidence type="ECO:0000256" key="5">
    <source>
        <dbReference type="ARBA" id="ARBA00023077"/>
    </source>
</evidence>
<evidence type="ECO:0000256" key="1">
    <source>
        <dbReference type="ARBA" id="ARBA00004571"/>
    </source>
</evidence>
<dbReference type="NCBIfam" id="TIGR04057">
    <property type="entry name" value="SusC_RagA_signa"/>
    <property type="match status" value="1"/>
</dbReference>
<reference evidence="14 15" key="1">
    <citation type="submission" date="2019-08" db="EMBL/GenBank/DDBJ databases">
        <title>Professor.</title>
        <authorList>
            <person name="Park J.S."/>
        </authorList>
    </citation>
    <scope>NUCLEOTIDE SEQUENCE [LARGE SCALE GENOMIC DNA]</scope>
    <source>
        <strain evidence="14 15">176CP5-101</strain>
    </source>
</reference>
<dbReference type="SUPFAM" id="SSF49464">
    <property type="entry name" value="Carboxypeptidase regulatory domain-like"/>
    <property type="match status" value="1"/>
</dbReference>
<dbReference type="AlphaFoldDB" id="A0A5C8V1C0"/>
<comment type="similarity">
    <text evidence="8 9">Belongs to the TonB-dependent receptor family.</text>
</comment>
<sequence length="1037" mass="111694">MKQTLTKLKTTKSGFFALIVLLVFGMQTSFAQTTVSGAIADSEGPLPGASVVVKGTTTGAVADFDGNYTIEVPEGSNTLVFSYVGYGPQEIDVDGRTTINVTLQPDAQSLSEVVVVGYGTQRKADLTGAVSSLNAVEIVKQPIVSVDQVLAGTLSGVNITNRSGDPGAPISVNIRGVGTLSADANPLYVIDGVPLVGTNNITVNTSSTTDSNPLASINPSDIESIDVLKDAASAAIYGARGANGVIIITTKKGTRGDPKVTYDGYISSASPRETLDVLNVQQYIGVQQELGRDFSAFSGQPNVDWQDAIFQDSFVQNHNVGVSGGGENGTYYISGSFLDNEGIQRAQSFKRYSLRANSEFKVGKRLKFGESLQISQSDRLTQSEGALNAGFNAALNAPYFQVFGDGPFGYNLANPSTLGGATGANLVQLTDQRINETTIQNRKVLGHFFGEWEIIDNLKFRPSIGIDYNVGTGDFFQAETTFDGNSTRQSLLVQSRPIELTLTTGATLSYDRTFGDHNFGALIGFEQTKFRFDKVRLQGRNLFNDNFAGSGTTVAGANEADLFTLQGVIGRLTYNYKGKYLATINVRRDATSKFAENNRDDIFPSISVGWRISQEDFMSDYGFIDDLKLRVGYGELGNQNLGDGTARTFPFLTTLNNNIFYVLGDDQGTVVGPAPTTFANQQIGWETSKQIDIGLDFSLLKGRITGVFDYFKKTNEDALVNLPLPFASGFFLPAPTNAGEITNSGIELALNYKDKIGDDFEYGVGFNITTVKNTVQSLGPVNAIITGVGGAQSHRTIVGESLGHFFGYRTDGLYQNDAEVAAALPDANGTPSPGDIRFVDVNGDGRVDAGDRTILGSPYPGFFYGLNLQAKYKGFDFSALLRGVGDRQIFNSSRITLEGLTGTNNFSTQVLNRWTGEGTTNSSSNPRLAGPGDPNGNNRISDRFIEDADYLRIQNIQLGYTIPKDALQSWTNNFVSNMRFYVSVQNLATFTNYSGFDPEVGRAQSFQKGNNPLATGQDDGQAPLPRIIQLGWSVSFN</sequence>
<keyword evidence="3 8" id="KW-1134">Transmembrane beta strand</keyword>
<evidence type="ECO:0000256" key="4">
    <source>
        <dbReference type="ARBA" id="ARBA00022692"/>
    </source>
</evidence>
<evidence type="ECO:0000256" key="11">
    <source>
        <dbReference type="SAM" id="SignalP"/>
    </source>
</evidence>
<dbReference type="PROSITE" id="PS52016">
    <property type="entry name" value="TONB_DEPENDENT_REC_3"/>
    <property type="match status" value="1"/>
</dbReference>
<keyword evidence="5 9" id="KW-0798">TonB box</keyword>
<dbReference type="EMBL" id="VRUR01000002">
    <property type="protein sequence ID" value="TXN34939.1"/>
    <property type="molecule type" value="Genomic_DNA"/>
</dbReference>
<dbReference type="InterPro" id="IPR036942">
    <property type="entry name" value="Beta-barrel_TonB_sf"/>
</dbReference>
<keyword evidence="6 8" id="KW-0472">Membrane</keyword>
<protein>
    <submittedName>
        <fullName evidence="14">TonB-dependent receptor</fullName>
    </submittedName>
</protein>
<feature type="region of interest" description="Disordered" evidence="10">
    <location>
        <begin position="914"/>
        <end position="937"/>
    </location>
</feature>
<evidence type="ECO:0000259" key="12">
    <source>
        <dbReference type="Pfam" id="PF00593"/>
    </source>
</evidence>
<keyword evidence="15" id="KW-1185">Reference proteome</keyword>
<dbReference type="InterPro" id="IPR012910">
    <property type="entry name" value="Plug_dom"/>
</dbReference>
<evidence type="ECO:0000256" key="3">
    <source>
        <dbReference type="ARBA" id="ARBA00022452"/>
    </source>
</evidence>
<dbReference type="InterPro" id="IPR008969">
    <property type="entry name" value="CarboxyPept-like_regulatory"/>
</dbReference>
<accession>A0A5C8V1C0</accession>
<gene>
    <name evidence="14" type="ORF">FVB32_10085</name>
</gene>
<organism evidence="14 15">
    <name type="scientific">Flagellimonas hymeniacidonis</name>
    <dbReference type="NCBI Taxonomy" id="2603628"/>
    <lineage>
        <taxon>Bacteria</taxon>
        <taxon>Pseudomonadati</taxon>
        <taxon>Bacteroidota</taxon>
        <taxon>Flavobacteriia</taxon>
        <taxon>Flavobacteriales</taxon>
        <taxon>Flavobacteriaceae</taxon>
        <taxon>Flagellimonas</taxon>
    </lineage>
</organism>
<dbReference type="RefSeq" id="WP_147743673.1">
    <property type="nucleotide sequence ID" value="NZ_VRUR01000002.1"/>
</dbReference>
<name>A0A5C8V1C0_9FLAO</name>
<dbReference type="InterPro" id="IPR000531">
    <property type="entry name" value="Beta-barrel_TonB"/>
</dbReference>
<evidence type="ECO:0000313" key="14">
    <source>
        <dbReference type="EMBL" id="TXN34939.1"/>
    </source>
</evidence>